<reference evidence="2 3" key="1">
    <citation type="submission" date="2019-11" db="EMBL/GenBank/DDBJ databases">
        <title>Description of Pedobacter sp. LMG 31462T.</title>
        <authorList>
            <person name="Carlier A."/>
            <person name="Qi S."/>
            <person name="Vandamme P."/>
        </authorList>
    </citation>
    <scope>NUCLEOTIDE SEQUENCE [LARGE SCALE GENOMIC DNA]</scope>
    <source>
        <strain evidence="2 3">LMG 31462</strain>
    </source>
</reference>
<dbReference type="Pfam" id="PF03572">
    <property type="entry name" value="Peptidase_S41"/>
    <property type="match status" value="1"/>
</dbReference>
<protein>
    <recommendedName>
        <fullName evidence="1">Tail specific protease domain-containing protein</fullName>
    </recommendedName>
</protein>
<dbReference type="SUPFAM" id="SSF52096">
    <property type="entry name" value="ClpP/crotonase"/>
    <property type="match status" value="1"/>
</dbReference>
<evidence type="ECO:0000313" key="2">
    <source>
        <dbReference type="EMBL" id="MBB2149688.1"/>
    </source>
</evidence>
<proteinExistence type="predicted"/>
<dbReference type="InterPro" id="IPR029045">
    <property type="entry name" value="ClpP/crotonase-like_dom_sf"/>
</dbReference>
<dbReference type="InterPro" id="IPR005151">
    <property type="entry name" value="Tail-specific_protease"/>
</dbReference>
<comment type="caution">
    <text evidence="2">The sequence shown here is derived from an EMBL/GenBank/DDBJ whole genome shotgun (WGS) entry which is preliminary data.</text>
</comment>
<keyword evidence="3" id="KW-1185">Reference proteome</keyword>
<dbReference type="PANTHER" id="PTHR32060:SF30">
    <property type="entry name" value="CARBOXY-TERMINAL PROCESSING PROTEASE CTPA"/>
    <property type="match status" value="1"/>
</dbReference>
<sequence length="321" mass="35850">MIKYIFFLFFMSPLVMYGQKDKNLASAEVIKLKKEIFKIIKKNSMFTNSLDWNEVARESDALKLNGNDSTDTKILFDFFTQKLRKVGDKHSFFISKKSISKIIETQLPIPPQADYLGEGIAWVKVPPCLTFDAVKDKAFANTIRSEIKRIDSGQKVSGWIVDLRHNTGGNMWPMLAGLNALIENGTVGYFVDPNSNKKQPWISQNGKLNSSTINNYKIENIKVKIAVLIDSMTGSSGEMTAISFLGLPNVKTFGQPSAGYTTANQTYFLSNGSQLLLAVQFVADRTGKPYKDMIIPDVHVKDLSNTKSDGVILAAKKWLLQ</sequence>
<dbReference type="PANTHER" id="PTHR32060">
    <property type="entry name" value="TAIL-SPECIFIC PROTEASE"/>
    <property type="match status" value="1"/>
</dbReference>
<dbReference type="Proteomes" id="UP000636110">
    <property type="component" value="Unassembled WGS sequence"/>
</dbReference>
<evidence type="ECO:0000259" key="1">
    <source>
        <dbReference type="SMART" id="SM00245"/>
    </source>
</evidence>
<accession>A0ABR6EWM8</accession>
<organism evidence="2 3">
    <name type="scientific">Pedobacter gandavensis</name>
    <dbReference type="NCBI Taxonomy" id="2679963"/>
    <lineage>
        <taxon>Bacteria</taxon>
        <taxon>Pseudomonadati</taxon>
        <taxon>Bacteroidota</taxon>
        <taxon>Sphingobacteriia</taxon>
        <taxon>Sphingobacteriales</taxon>
        <taxon>Sphingobacteriaceae</taxon>
        <taxon>Pedobacter</taxon>
    </lineage>
</organism>
<gene>
    <name evidence="2" type="ORF">GM920_12330</name>
</gene>
<feature type="domain" description="Tail specific protease" evidence="1">
    <location>
        <begin position="95"/>
        <end position="301"/>
    </location>
</feature>
<dbReference type="Gene3D" id="3.90.226.10">
    <property type="entry name" value="2-enoyl-CoA Hydratase, Chain A, domain 1"/>
    <property type="match status" value="1"/>
</dbReference>
<dbReference type="RefSeq" id="WP_182957613.1">
    <property type="nucleotide sequence ID" value="NZ_WNXC01000004.1"/>
</dbReference>
<evidence type="ECO:0000313" key="3">
    <source>
        <dbReference type="Proteomes" id="UP000636110"/>
    </source>
</evidence>
<name>A0ABR6EWM8_9SPHI</name>
<dbReference type="EMBL" id="WNXC01000004">
    <property type="protein sequence ID" value="MBB2149688.1"/>
    <property type="molecule type" value="Genomic_DNA"/>
</dbReference>
<dbReference type="SMART" id="SM00245">
    <property type="entry name" value="TSPc"/>
    <property type="match status" value="1"/>
</dbReference>